<proteinExistence type="inferred from homology"/>
<accession>A0A6J6CEC1</accession>
<dbReference type="Gene3D" id="3.30.1490.20">
    <property type="entry name" value="ATP-grasp fold, A domain"/>
    <property type="match status" value="1"/>
</dbReference>
<keyword evidence="2" id="KW-0547">Nucleotide-binding</keyword>
<dbReference type="SUPFAM" id="SSF56059">
    <property type="entry name" value="Glutathione synthetase ATP-binding domain-like"/>
    <property type="match status" value="1"/>
</dbReference>
<dbReference type="InterPro" id="IPR016185">
    <property type="entry name" value="PreATP-grasp_dom_sf"/>
</dbReference>
<dbReference type="NCBIfam" id="NF004680">
    <property type="entry name" value="PRK06019.1-6"/>
    <property type="match status" value="1"/>
</dbReference>
<reference evidence="7" key="1">
    <citation type="submission" date="2020-05" db="EMBL/GenBank/DDBJ databases">
        <authorList>
            <person name="Chiriac C."/>
            <person name="Salcher M."/>
            <person name="Ghai R."/>
            <person name="Kavagutti S V."/>
        </authorList>
    </citation>
    <scope>NUCLEOTIDE SEQUENCE</scope>
</reference>
<gene>
    <name evidence="7" type="ORF">UFOPK1506_00362</name>
</gene>
<evidence type="ECO:0000256" key="2">
    <source>
        <dbReference type="ARBA" id="ARBA00022741"/>
    </source>
</evidence>
<dbReference type="EMBL" id="CAEZSV010000044">
    <property type="protein sequence ID" value="CAB4549644.1"/>
    <property type="molecule type" value="Genomic_DNA"/>
</dbReference>
<dbReference type="AlphaFoldDB" id="A0A6J6CEC1"/>
<dbReference type="GO" id="GO:0046872">
    <property type="term" value="F:metal ion binding"/>
    <property type="evidence" value="ECO:0007669"/>
    <property type="project" value="InterPro"/>
</dbReference>
<dbReference type="InterPro" id="IPR003135">
    <property type="entry name" value="ATP-grasp_carboxylate-amine"/>
</dbReference>
<dbReference type="SUPFAM" id="SSF52440">
    <property type="entry name" value="PreATP-grasp domain"/>
    <property type="match status" value="1"/>
</dbReference>
<dbReference type="GO" id="GO:0005524">
    <property type="term" value="F:ATP binding"/>
    <property type="evidence" value="ECO:0007669"/>
    <property type="project" value="UniProtKB-KW"/>
</dbReference>
<dbReference type="NCBIfam" id="TIGR01161">
    <property type="entry name" value="purK"/>
    <property type="match status" value="1"/>
</dbReference>
<dbReference type="InterPro" id="IPR011054">
    <property type="entry name" value="Rudment_hybrid_motif"/>
</dbReference>
<dbReference type="NCBIfam" id="NF004679">
    <property type="entry name" value="PRK06019.1-5"/>
    <property type="match status" value="1"/>
</dbReference>
<organism evidence="7">
    <name type="scientific">freshwater metagenome</name>
    <dbReference type="NCBI Taxonomy" id="449393"/>
    <lineage>
        <taxon>unclassified sequences</taxon>
        <taxon>metagenomes</taxon>
        <taxon>ecological metagenomes</taxon>
    </lineage>
</organism>
<sequence>MGAPTLGIIGAGQLAQMSLAPAAALGVNLEILAADSHDSAAQFFPSTIGDYKNLDQLIEFARKCDVITFEHELVPNGHVRRLEELGHTVRPSSSALLHAQDKAHMRKSFASINLPQPRWKVVTAVSEIDSYPVILKSISGGYDGRGVRMVANQVEAQTALTQWGSALAEELIGFDRELSIMIARSPHDQVSTWVVTETVQREGICTETISPAPNLSDATAFSAQQIAMAIAQHIGLVGVMAVELFDVGGTLLINEIALRPHNSGHWSIEGATTSQFEQHIRAVLDLPLGSTALLSEWAVMGNVLGGEKSDLFRPYLHLFARDPELKVHNYGKEVRPGRKVGHVTVTGSNLKELRERVQHAVDYMSGVISE</sequence>
<evidence type="ECO:0000259" key="6">
    <source>
        <dbReference type="PROSITE" id="PS50975"/>
    </source>
</evidence>
<dbReference type="GO" id="GO:0004638">
    <property type="term" value="F:phosphoribosylaminoimidazole carboxylase activity"/>
    <property type="evidence" value="ECO:0007669"/>
    <property type="project" value="InterPro"/>
</dbReference>
<name>A0A6J6CEC1_9ZZZZ</name>
<dbReference type="Gene3D" id="3.40.50.20">
    <property type="match status" value="1"/>
</dbReference>
<evidence type="ECO:0000313" key="7">
    <source>
        <dbReference type="EMBL" id="CAB4549644.1"/>
    </source>
</evidence>
<dbReference type="HAMAP" id="MF_01928">
    <property type="entry name" value="PurK"/>
    <property type="match status" value="1"/>
</dbReference>
<dbReference type="FunFam" id="3.30.470.20:FF:000029">
    <property type="entry name" value="N5-carboxyaminoimidazole ribonucleotide synthase"/>
    <property type="match status" value="1"/>
</dbReference>
<dbReference type="PANTHER" id="PTHR11609">
    <property type="entry name" value="PURINE BIOSYNTHESIS PROTEIN 6/7, PUR6/7"/>
    <property type="match status" value="1"/>
</dbReference>
<evidence type="ECO:0000256" key="1">
    <source>
        <dbReference type="ARBA" id="ARBA00022598"/>
    </source>
</evidence>
<dbReference type="Pfam" id="PF17769">
    <property type="entry name" value="PurK_C"/>
    <property type="match status" value="1"/>
</dbReference>
<keyword evidence="3" id="KW-0658">Purine biosynthesis</keyword>
<dbReference type="PANTHER" id="PTHR11609:SF5">
    <property type="entry name" value="PHOSPHORIBOSYLAMINOIMIDAZOLE CARBOXYLASE"/>
    <property type="match status" value="1"/>
</dbReference>
<dbReference type="SUPFAM" id="SSF51246">
    <property type="entry name" value="Rudiment single hybrid motif"/>
    <property type="match status" value="1"/>
</dbReference>
<dbReference type="Pfam" id="PF02222">
    <property type="entry name" value="ATP-grasp"/>
    <property type="match status" value="1"/>
</dbReference>
<keyword evidence="4" id="KW-0067">ATP-binding</keyword>
<protein>
    <submittedName>
        <fullName evidence="7">Unannotated protein</fullName>
    </submittedName>
</protein>
<dbReference type="PROSITE" id="PS50975">
    <property type="entry name" value="ATP_GRASP"/>
    <property type="match status" value="1"/>
</dbReference>
<dbReference type="InterPro" id="IPR040686">
    <property type="entry name" value="PurK_C"/>
</dbReference>
<dbReference type="InterPro" id="IPR011761">
    <property type="entry name" value="ATP-grasp"/>
</dbReference>
<dbReference type="Gene3D" id="3.30.470.20">
    <property type="entry name" value="ATP-grasp fold, B domain"/>
    <property type="match status" value="1"/>
</dbReference>
<dbReference type="InterPro" id="IPR005875">
    <property type="entry name" value="PurK"/>
</dbReference>
<keyword evidence="1" id="KW-0436">Ligase</keyword>
<evidence type="ECO:0000256" key="3">
    <source>
        <dbReference type="ARBA" id="ARBA00022755"/>
    </source>
</evidence>
<dbReference type="Pfam" id="PF22660">
    <property type="entry name" value="RS_preATP-grasp-like"/>
    <property type="match status" value="1"/>
</dbReference>
<evidence type="ECO:0000256" key="5">
    <source>
        <dbReference type="ARBA" id="ARBA00025704"/>
    </source>
</evidence>
<dbReference type="GO" id="GO:0005829">
    <property type="term" value="C:cytosol"/>
    <property type="evidence" value="ECO:0007669"/>
    <property type="project" value="TreeGrafter"/>
</dbReference>
<comment type="pathway">
    <text evidence="5">Purine metabolism.</text>
</comment>
<dbReference type="GO" id="GO:0016874">
    <property type="term" value="F:ligase activity"/>
    <property type="evidence" value="ECO:0007669"/>
    <property type="project" value="UniProtKB-KW"/>
</dbReference>
<dbReference type="InterPro" id="IPR054350">
    <property type="entry name" value="PurT/PurK_preATP-grasp"/>
</dbReference>
<dbReference type="GO" id="GO:0006189">
    <property type="term" value="P:'de novo' IMP biosynthetic process"/>
    <property type="evidence" value="ECO:0007669"/>
    <property type="project" value="InterPro"/>
</dbReference>
<dbReference type="InterPro" id="IPR013815">
    <property type="entry name" value="ATP_grasp_subdomain_1"/>
</dbReference>
<feature type="domain" description="ATP-grasp" evidence="6">
    <location>
        <begin position="106"/>
        <end position="284"/>
    </location>
</feature>
<evidence type="ECO:0000256" key="4">
    <source>
        <dbReference type="ARBA" id="ARBA00022840"/>
    </source>
</evidence>